<evidence type="ECO:0000313" key="11">
    <source>
        <dbReference type="EMBL" id="AIE85258.1"/>
    </source>
</evidence>
<dbReference type="NCBIfam" id="NF006820">
    <property type="entry name" value="PRK09344.1-2"/>
    <property type="match status" value="1"/>
</dbReference>
<dbReference type="GO" id="GO:0046872">
    <property type="term" value="F:metal ion binding"/>
    <property type="evidence" value="ECO:0007669"/>
    <property type="project" value="UniProtKB-KW"/>
</dbReference>
<feature type="binding site" evidence="10">
    <location>
        <position position="280"/>
    </location>
    <ligand>
        <name>ATP</name>
        <dbReference type="ChEBI" id="CHEBI:30616"/>
    </ligand>
</feature>
<dbReference type="Gene3D" id="3.90.228.20">
    <property type="match status" value="1"/>
</dbReference>
<gene>
    <name evidence="10" type="primary">pckA</name>
    <name evidence="11" type="ORF">OP10G_1890</name>
</gene>
<dbReference type="KEGG" id="fgi:OP10G_1890"/>
<comment type="similarity">
    <text evidence="2 10">Belongs to the phosphoenolpyruvate carboxykinase (ATP) family.</text>
</comment>
<keyword evidence="5 10" id="KW-0547">Nucleotide-binding</keyword>
<dbReference type="GO" id="GO:0005524">
    <property type="term" value="F:ATP binding"/>
    <property type="evidence" value="ECO:0007669"/>
    <property type="project" value="UniProtKB-UniRule"/>
</dbReference>
<reference evidence="11 12" key="1">
    <citation type="journal article" date="2014" name="PLoS ONE">
        <title>The first complete genome sequence of the class fimbriimonadia in the phylum armatimonadetes.</title>
        <authorList>
            <person name="Hu Z.Y."/>
            <person name="Wang Y.Z."/>
            <person name="Im W.T."/>
            <person name="Wang S.Y."/>
            <person name="Zhao G.P."/>
            <person name="Zheng H.J."/>
            <person name="Quan Z.X."/>
        </authorList>
    </citation>
    <scope>NUCLEOTIDE SEQUENCE [LARGE SCALE GENOMIC DNA]</scope>
    <source>
        <strain evidence="11">Gsoil 348</strain>
    </source>
</reference>
<evidence type="ECO:0000256" key="10">
    <source>
        <dbReference type="HAMAP-Rule" id="MF_00453"/>
    </source>
</evidence>
<evidence type="ECO:0000256" key="2">
    <source>
        <dbReference type="ARBA" id="ARBA00006052"/>
    </source>
</evidence>
<feature type="binding site" evidence="10">
    <location>
        <position position="316"/>
    </location>
    <ligand>
        <name>ATP</name>
        <dbReference type="ChEBI" id="CHEBI:30616"/>
    </ligand>
</feature>
<dbReference type="UniPathway" id="UPA00138"/>
<feature type="binding site" evidence="10">
    <location>
        <position position="196"/>
    </location>
    <ligand>
        <name>Mn(2+)</name>
        <dbReference type="ChEBI" id="CHEBI:29035"/>
    </ligand>
</feature>
<evidence type="ECO:0000313" key="12">
    <source>
        <dbReference type="Proteomes" id="UP000027982"/>
    </source>
</evidence>
<dbReference type="AlphaFoldDB" id="A0A068NNW4"/>
<keyword evidence="8 10" id="KW-0456">Lyase</keyword>
<feature type="binding site" evidence="10">
    <location>
        <position position="441"/>
    </location>
    <ligand>
        <name>ATP</name>
        <dbReference type="ChEBI" id="CHEBI:30616"/>
    </ligand>
</feature>
<dbReference type="NCBIfam" id="NF006821">
    <property type="entry name" value="PRK09344.1-3"/>
    <property type="match status" value="1"/>
</dbReference>
<feature type="binding site" evidence="10">
    <location>
        <position position="196"/>
    </location>
    <ligand>
        <name>substrate</name>
    </ligand>
</feature>
<keyword evidence="11" id="KW-0670">Pyruvate</keyword>
<sequence>MSSSTTTLTMPIDLQRAEAVYNPSVETLISDCLAVDECKMASSGAVVAYTGKYTGRTPKDKHIVREPGCENNIWWENTAPMSPDTFAKIGNLFAEYAVGRKLYVIDTFGGADPDHRIAARFIVERPYHALFIKQLLIRPTAEELAKFEPDWTIVDFGKRKMDPATEGTKGDAVIALNFAEKQVLIGGTEYAGEMKKSVFTIMNYLLPLEGVLSMHCSANIGQEGDTALFFGLSGTGKTTLSADPERRLIGDDEHGWTDKGVFNIEGGCYAKCIKLSEEGEPEIFHAIRRGAVLENVVLRPDGTPDYNDDSLTENTRAAYPIEHIENAVLPSMGGHPKNIVFLTADAMGVLPPIARLTPEQAMYYFLNGYTAKVAGTEAGIKEPQAVFSTCFGAPFLPLHPKAYADLLKEKIERHGAKVWLVNTGWTGGPYGVGERMKLRYTRAMLKAAFEGELDEVPYDIDPIFGLHLPTSCPGVPTEVLQPRGTWADPAAYDAKANELKSMFEANIAKFT</sequence>
<feature type="binding site" evidence="10">
    <location>
        <position position="196"/>
    </location>
    <ligand>
        <name>ATP</name>
        <dbReference type="ChEBI" id="CHEBI:30616"/>
    </ligand>
</feature>
<accession>A0A068NNW4</accession>
<comment type="subcellular location">
    <subcellularLocation>
        <location evidence="10">Cytoplasm</location>
    </subcellularLocation>
</comment>
<feature type="binding site" evidence="10">
    <location>
        <position position="252"/>
    </location>
    <ligand>
        <name>Mn(2+)</name>
        <dbReference type="ChEBI" id="CHEBI:29035"/>
    </ligand>
</feature>
<dbReference type="InterPro" id="IPR015994">
    <property type="entry name" value="PEPCK_ATP_CS"/>
</dbReference>
<keyword evidence="11" id="KW-0418">Kinase</keyword>
<keyword evidence="6 10" id="KW-0210">Decarboxylase</keyword>
<evidence type="ECO:0000256" key="1">
    <source>
        <dbReference type="ARBA" id="ARBA00004742"/>
    </source>
</evidence>
<dbReference type="Gene3D" id="3.40.449.10">
    <property type="entry name" value="Phosphoenolpyruvate Carboxykinase, domain 1"/>
    <property type="match status" value="1"/>
</dbReference>
<dbReference type="PIRSF" id="PIRSF006294">
    <property type="entry name" value="PEP_crbxkin"/>
    <property type="match status" value="1"/>
</dbReference>
<keyword evidence="10" id="KW-0963">Cytoplasm</keyword>
<dbReference type="EC" id="4.1.1.49" evidence="3 10"/>
<evidence type="ECO:0000256" key="8">
    <source>
        <dbReference type="ARBA" id="ARBA00023239"/>
    </source>
</evidence>
<evidence type="ECO:0000256" key="3">
    <source>
        <dbReference type="ARBA" id="ARBA00012363"/>
    </source>
</evidence>
<dbReference type="Gene3D" id="2.170.8.10">
    <property type="entry name" value="Phosphoenolpyruvate Carboxykinase, domain 2"/>
    <property type="match status" value="1"/>
</dbReference>
<comment type="function">
    <text evidence="10">Involved in the gluconeogenesis. Catalyzes the conversion of oxaloacetate (OAA) to phosphoenolpyruvate (PEP) through direct phosphoryl transfer between the nucleoside triphosphate and OAA.</text>
</comment>
<dbReference type="GO" id="GO:0005829">
    <property type="term" value="C:cytosol"/>
    <property type="evidence" value="ECO:0007669"/>
    <property type="project" value="TreeGrafter"/>
</dbReference>
<dbReference type="CDD" id="cd00484">
    <property type="entry name" value="PEPCK_ATP"/>
    <property type="match status" value="1"/>
</dbReference>
<organism evidence="11 12">
    <name type="scientific">Fimbriimonas ginsengisoli Gsoil 348</name>
    <dbReference type="NCBI Taxonomy" id="661478"/>
    <lineage>
        <taxon>Bacteria</taxon>
        <taxon>Bacillati</taxon>
        <taxon>Armatimonadota</taxon>
        <taxon>Fimbriimonadia</taxon>
        <taxon>Fimbriimonadales</taxon>
        <taxon>Fimbriimonadaceae</taxon>
        <taxon>Fimbriimonas</taxon>
    </lineage>
</organism>
<dbReference type="EMBL" id="CP007139">
    <property type="protein sequence ID" value="AIE85258.1"/>
    <property type="molecule type" value="Genomic_DNA"/>
</dbReference>
<dbReference type="InterPro" id="IPR013035">
    <property type="entry name" value="PEP_carboxykinase_C"/>
</dbReference>
<keyword evidence="10" id="KW-0479">Metal-binding</keyword>
<keyword evidence="12" id="KW-1185">Reference proteome</keyword>
<comment type="pathway">
    <text evidence="1 10">Carbohydrate biosynthesis; gluconeogenesis.</text>
</comment>
<dbReference type="GO" id="GO:0016301">
    <property type="term" value="F:kinase activity"/>
    <property type="evidence" value="ECO:0007669"/>
    <property type="project" value="UniProtKB-KW"/>
</dbReference>
<dbReference type="InterPro" id="IPR001272">
    <property type="entry name" value="PEP_carboxykinase_ATP"/>
</dbReference>
<dbReference type="HAMAP" id="MF_00453">
    <property type="entry name" value="PEPCK_ATP"/>
    <property type="match status" value="1"/>
</dbReference>
<dbReference type="NCBIfam" id="TIGR00224">
    <property type="entry name" value="pckA"/>
    <property type="match status" value="1"/>
</dbReference>
<protein>
    <recommendedName>
        <fullName evidence="3 10">Phosphoenolpyruvate carboxykinase (ATP)</fullName>
        <shortName evidence="10">PCK</shortName>
        <shortName evidence="10">PEP carboxykinase</shortName>
        <shortName evidence="10">PEPCK</shortName>
        <ecNumber evidence="3 10">4.1.1.49</ecNumber>
    </recommendedName>
</protein>
<feature type="binding site" evidence="10">
    <location>
        <position position="215"/>
    </location>
    <ligand>
        <name>ATP</name>
        <dbReference type="ChEBI" id="CHEBI:30616"/>
    </ligand>
</feature>
<evidence type="ECO:0000256" key="6">
    <source>
        <dbReference type="ARBA" id="ARBA00022793"/>
    </source>
</evidence>
<dbReference type="PANTHER" id="PTHR30031">
    <property type="entry name" value="PHOSPHOENOLPYRUVATE CARBOXYKINASE ATP"/>
    <property type="match status" value="1"/>
</dbReference>
<dbReference type="PROSITE" id="PS00532">
    <property type="entry name" value="PEPCK_ATP"/>
    <property type="match status" value="1"/>
</dbReference>
<feature type="binding site" evidence="10">
    <location>
        <position position="56"/>
    </location>
    <ligand>
        <name>substrate</name>
    </ligand>
</feature>
<dbReference type="InterPro" id="IPR008210">
    <property type="entry name" value="PEP_carboxykinase_N"/>
</dbReference>
<dbReference type="OrthoDB" id="9806325at2"/>
<keyword evidence="7 10" id="KW-0067">ATP-binding</keyword>
<feature type="binding site" evidence="10">
    <location>
        <position position="190"/>
    </location>
    <ligand>
        <name>substrate</name>
    </ligand>
</feature>
<keyword evidence="10" id="KW-0464">Manganese</keyword>
<comment type="catalytic activity">
    <reaction evidence="9 10">
        <text>oxaloacetate + ATP = phosphoenolpyruvate + ADP + CO2</text>
        <dbReference type="Rhea" id="RHEA:18617"/>
        <dbReference type="ChEBI" id="CHEBI:16452"/>
        <dbReference type="ChEBI" id="CHEBI:16526"/>
        <dbReference type="ChEBI" id="CHEBI:30616"/>
        <dbReference type="ChEBI" id="CHEBI:58702"/>
        <dbReference type="ChEBI" id="CHEBI:456216"/>
        <dbReference type="EC" id="4.1.1.49"/>
    </reaction>
</comment>
<dbReference type="PANTHER" id="PTHR30031:SF0">
    <property type="entry name" value="PHOSPHOENOLPYRUVATE CARBOXYKINASE (ATP)"/>
    <property type="match status" value="1"/>
</dbReference>
<comment type="cofactor">
    <cofactor evidence="10">
        <name>Mn(2+)</name>
        <dbReference type="ChEBI" id="CHEBI:29035"/>
    </cofactor>
    <text evidence="10">Binds 1 Mn(2+) ion per subunit.</text>
</comment>
<dbReference type="SUPFAM" id="SSF53795">
    <property type="entry name" value="PEP carboxykinase-like"/>
    <property type="match status" value="1"/>
</dbReference>
<keyword evidence="11" id="KW-0808">Transferase</keyword>
<evidence type="ECO:0000256" key="4">
    <source>
        <dbReference type="ARBA" id="ARBA00022432"/>
    </source>
</evidence>
<name>A0A068NNW4_FIMGI</name>
<keyword evidence="4 10" id="KW-0312">Gluconeogenesis</keyword>
<dbReference type="Pfam" id="PF01293">
    <property type="entry name" value="PEPCK_ATP"/>
    <property type="match status" value="1"/>
</dbReference>
<proteinExistence type="inferred from homology"/>
<dbReference type="RefSeq" id="WP_052547653.1">
    <property type="nucleotide sequence ID" value="NZ_CP007139.1"/>
</dbReference>
<evidence type="ECO:0000256" key="9">
    <source>
        <dbReference type="ARBA" id="ARBA00047371"/>
    </source>
</evidence>
<dbReference type="FunFam" id="2.170.8.10:FF:000001">
    <property type="entry name" value="Phosphoenolpyruvate carboxykinase (ATP)"/>
    <property type="match status" value="1"/>
</dbReference>
<dbReference type="GO" id="GO:0006094">
    <property type="term" value="P:gluconeogenesis"/>
    <property type="evidence" value="ECO:0007669"/>
    <property type="project" value="UniProtKB-UniRule"/>
</dbReference>
<dbReference type="SUPFAM" id="SSF68923">
    <property type="entry name" value="PEP carboxykinase N-terminal domain"/>
    <property type="match status" value="1"/>
</dbReference>
<evidence type="ECO:0000256" key="5">
    <source>
        <dbReference type="ARBA" id="ARBA00022741"/>
    </source>
</evidence>
<dbReference type="GO" id="GO:0004612">
    <property type="term" value="F:phosphoenolpyruvate carboxykinase (ATP) activity"/>
    <property type="evidence" value="ECO:0007669"/>
    <property type="project" value="UniProtKB-UniRule"/>
</dbReference>
<evidence type="ECO:0000256" key="7">
    <source>
        <dbReference type="ARBA" id="ARBA00022840"/>
    </source>
</evidence>
<dbReference type="STRING" id="661478.OP10G_1890"/>
<dbReference type="Proteomes" id="UP000027982">
    <property type="component" value="Chromosome"/>
</dbReference>
<feature type="binding site" evidence="10">
    <location>
        <position position="215"/>
    </location>
    <ligand>
        <name>Mn(2+)</name>
        <dbReference type="ChEBI" id="CHEBI:29035"/>
    </ligand>
</feature>
<comment type="caution">
    <text evidence="10">Lacks conserved residue(s) required for the propagation of feature annotation.</text>
</comment>
<dbReference type="eggNOG" id="COG1866">
    <property type="taxonomic scope" value="Bacteria"/>
</dbReference>
<dbReference type="HOGENOM" id="CLU_018247_0_1_0"/>
<feature type="binding site" evidence="10">
    <location>
        <position position="316"/>
    </location>
    <ligand>
        <name>substrate</name>
    </ligand>
</feature>
<feature type="binding site" evidence="10">
    <location>
        <begin position="231"/>
        <end position="239"/>
    </location>
    <ligand>
        <name>ATP</name>
        <dbReference type="ChEBI" id="CHEBI:30616"/>
    </ligand>
</feature>